<keyword evidence="1" id="KW-1133">Transmembrane helix</keyword>
<dbReference type="NCBIfam" id="TIGR02532">
    <property type="entry name" value="IV_pilin_GFxxxE"/>
    <property type="match status" value="1"/>
</dbReference>
<dbReference type="Proteomes" id="UP000178794">
    <property type="component" value="Unassembled WGS sequence"/>
</dbReference>
<gene>
    <name evidence="2" type="ORF">A3C89_00560</name>
</gene>
<protein>
    <recommendedName>
        <fullName evidence="4">Type II secretion system protein GspG C-terminal domain-containing protein</fullName>
    </recommendedName>
</protein>
<accession>A0A1F6DFN6</accession>
<evidence type="ECO:0000313" key="3">
    <source>
        <dbReference type="Proteomes" id="UP000178794"/>
    </source>
</evidence>
<dbReference type="PROSITE" id="PS00409">
    <property type="entry name" value="PROKAR_NTER_METHYL"/>
    <property type="match status" value="1"/>
</dbReference>
<proteinExistence type="predicted"/>
<dbReference type="Gene3D" id="3.30.700.10">
    <property type="entry name" value="Glycoprotein, Type 4 Pilin"/>
    <property type="match status" value="1"/>
</dbReference>
<dbReference type="InterPro" id="IPR012902">
    <property type="entry name" value="N_methyl_site"/>
</dbReference>
<feature type="transmembrane region" description="Helical" evidence="1">
    <location>
        <begin position="12"/>
        <end position="34"/>
    </location>
</feature>
<evidence type="ECO:0000256" key="1">
    <source>
        <dbReference type="SAM" id="Phobius"/>
    </source>
</evidence>
<reference evidence="2 3" key="1">
    <citation type="journal article" date="2016" name="Nat. Commun.">
        <title>Thousands of microbial genomes shed light on interconnected biogeochemical processes in an aquifer system.</title>
        <authorList>
            <person name="Anantharaman K."/>
            <person name="Brown C.T."/>
            <person name="Hug L.A."/>
            <person name="Sharon I."/>
            <person name="Castelle C.J."/>
            <person name="Probst A.J."/>
            <person name="Thomas B.C."/>
            <person name="Singh A."/>
            <person name="Wilkins M.J."/>
            <person name="Karaoz U."/>
            <person name="Brodie E.L."/>
            <person name="Williams K.H."/>
            <person name="Hubbard S.S."/>
            <person name="Banfield J.F."/>
        </authorList>
    </citation>
    <scope>NUCLEOTIDE SEQUENCE [LARGE SCALE GENOMIC DNA]</scope>
</reference>
<organism evidence="2 3">
    <name type="scientific">Candidatus Kaiserbacteria bacterium RIFCSPHIGHO2_02_FULL_50_50</name>
    <dbReference type="NCBI Taxonomy" id="1798492"/>
    <lineage>
        <taxon>Bacteria</taxon>
        <taxon>Candidatus Kaiseribacteriota</taxon>
    </lineage>
</organism>
<keyword evidence="1" id="KW-0472">Membrane</keyword>
<name>A0A1F6DFN6_9BACT</name>
<dbReference type="Pfam" id="PF07963">
    <property type="entry name" value="N_methyl"/>
    <property type="match status" value="1"/>
</dbReference>
<keyword evidence="1" id="KW-0812">Transmembrane</keyword>
<evidence type="ECO:0000313" key="2">
    <source>
        <dbReference type="EMBL" id="OGG60244.1"/>
    </source>
</evidence>
<dbReference type="InterPro" id="IPR045584">
    <property type="entry name" value="Pilin-like"/>
</dbReference>
<comment type="caution">
    <text evidence="2">The sequence shown here is derived from an EMBL/GenBank/DDBJ whole genome shotgun (WGS) entry which is preliminary data.</text>
</comment>
<sequence length="227" mass="24655">MHTSTTKTKGFTLLELLIVIAIIAILATIIIIIINPVEILRRARDVQRLSDLASTRTAIALYLTSVVDPVLDGNDGSNIADKNIFCKNDSGNWTSNGRVFYSYVGTISDGELDGNSNISPETSSSPSRIDGTGWIPVDLGTSLSGSSPLSNLPLDPVNTIESLSDVKVTDHVYRYACRRGPLSFEINATLESEMYTNIDNKHETDGGDNQNLYEIGTRLDILQGGDF</sequence>
<dbReference type="STRING" id="1798492.A3C89_00560"/>
<dbReference type="SUPFAM" id="SSF54523">
    <property type="entry name" value="Pili subunits"/>
    <property type="match status" value="1"/>
</dbReference>
<dbReference type="EMBL" id="MFLF01000008">
    <property type="protein sequence ID" value="OGG60244.1"/>
    <property type="molecule type" value="Genomic_DNA"/>
</dbReference>
<dbReference type="AlphaFoldDB" id="A0A1F6DFN6"/>
<evidence type="ECO:0008006" key="4">
    <source>
        <dbReference type="Google" id="ProtNLM"/>
    </source>
</evidence>